<evidence type="ECO:0000313" key="2">
    <source>
        <dbReference type="EMBL" id="PWU23018.1"/>
    </source>
</evidence>
<feature type="transmembrane region" description="Helical" evidence="1">
    <location>
        <begin position="290"/>
        <end position="314"/>
    </location>
</feature>
<evidence type="ECO:0008006" key="4">
    <source>
        <dbReference type="Google" id="ProtNLM"/>
    </source>
</evidence>
<feature type="transmembrane region" description="Helical" evidence="1">
    <location>
        <begin position="187"/>
        <end position="207"/>
    </location>
</feature>
<dbReference type="AlphaFoldDB" id="A0A317JS65"/>
<evidence type="ECO:0000313" key="3">
    <source>
        <dbReference type="Proteomes" id="UP000246104"/>
    </source>
</evidence>
<dbReference type="EMBL" id="PSRQ01000048">
    <property type="protein sequence ID" value="PWU23018.1"/>
    <property type="molecule type" value="Genomic_DNA"/>
</dbReference>
<feature type="transmembrane region" description="Helical" evidence="1">
    <location>
        <begin position="259"/>
        <end position="278"/>
    </location>
</feature>
<feature type="transmembrane region" description="Helical" evidence="1">
    <location>
        <begin position="124"/>
        <end position="141"/>
    </location>
</feature>
<protein>
    <recommendedName>
        <fullName evidence="4">EamA domain-containing protein</fullName>
    </recommendedName>
</protein>
<comment type="caution">
    <text evidence="2">The sequence shown here is derived from an EMBL/GenBank/DDBJ whole genome shotgun (WGS) entry which is preliminary data.</text>
</comment>
<reference evidence="2 3" key="1">
    <citation type="submission" date="2018-02" db="EMBL/GenBank/DDBJ databases">
        <title>Genomic Reconstructions from Amazon Rainforest and Pasture Soil Reveal Novel Insights into the Physiology of Candidate Phyla in Tropical Sites.</title>
        <authorList>
            <person name="Kroeger M.E."/>
            <person name="Delmont T."/>
            <person name="Eren A.M."/>
            <person name="Guo J."/>
            <person name="Meyer K.M."/>
            <person name="Khan K."/>
            <person name="Rodrigues J.L.M."/>
            <person name="Bohannan B.J.M."/>
            <person name="Tringe S."/>
            <person name="Borges C.D."/>
            <person name="Tiedje J."/>
            <person name="Tsai S.M."/>
            <person name="Nusslein K."/>
        </authorList>
    </citation>
    <scope>NUCLEOTIDE SEQUENCE [LARGE SCALE GENOMIC DNA]</scope>
    <source>
        <strain evidence="2">Amazon FNV 2010 28 9</strain>
    </source>
</reference>
<name>A0A317JS65_9BACT</name>
<feature type="transmembrane region" description="Helical" evidence="1">
    <location>
        <begin position="219"/>
        <end position="239"/>
    </location>
</feature>
<keyword evidence="1" id="KW-0812">Transmembrane</keyword>
<gene>
    <name evidence="2" type="ORF">C5B42_04395</name>
</gene>
<feature type="transmembrane region" description="Helical" evidence="1">
    <location>
        <begin position="12"/>
        <end position="31"/>
    </location>
</feature>
<feature type="transmembrane region" description="Helical" evidence="1">
    <location>
        <begin position="326"/>
        <end position="343"/>
    </location>
</feature>
<dbReference type="Proteomes" id="UP000246104">
    <property type="component" value="Unassembled WGS sequence"/>
</dbReference>
<feature type="transmembrane region" description="Helical" evidence="1">
    <location>
        <begin position="51"/>
        <end position="71"/>
    </location>
</feature>
<accession>A0A317JS65</accession>
<organism evidence="2 3">
    <name type="scientific">Candidatus Cerribacteria bacterium 'Amazon FNV 2010 28 9'</name>
    <dbReference type="NCBI Taxonomy" id="2081795"/>
    <lineage>
        <taxon>Bacteria</taxon>
        <taxon>Candidatus Cerribacteria</taxon>
    </lineage>
</organism>
<keyword evidence="1" id="KW-0472">Membrane</keyword>
<proteinExistence type="predicted"/>
<keyword evidence="1" id="KW-1133">Transmembrane helix</keyword>
<sequence>METKQIIRPWWASVFFIALGSALFLTVQNIVDSIINQKYAVASDKLTAASAYLFIGGWVGVIICILLGRLITKVSKHWRTTDKHPLNQPKRWGSFSSVSLAILAGILGAISTLIQLWGYQLNDLGVMVAMTNAFILVIVITEWVQRRVTLRSFLFPSLLVVGSIVLIAYNSTWRTNTSVLLQQAPELLVVLLGFSVFNAFGSIVSKSAVDNSNSVNVQLIRFVTLAITGSILTFGWAALRNQTAELIQASLHIATTPAVYLLLILLFVAVFASQILELEAKKQNTNVTEVVIVQSLNVGLGFVAAMIINLLWSGAVGPVPTDTETIIVRIVGVVGLMLALTLLPRKVASKNQ</sequence>
<feature type="transmembrane region" description="Helical" evidence="1">
    <location>
        <begin position="153"/>
        <end position="172"/>
    </location>
</feature>
<feature type="transmembrane region" description="Helical" evidence="1">
    <location>
        <begin position="92"/>
        <end position="118"/>
    </location>
</feature>
<evidence type="ECO:0000256" key="1">
    <source>
        <dbReference type="SAM" id="Phobius"/>
    </source>
</evidence>